<dbReference type="HOGENOM" id="CLU_2221978_0_0_9"/>
<dbReference type="Proteomes" id="UP000008915">
    <property type="component" value="Chromosome"/>
</dbReference>
<gene>
    <name evidence="1" type="ordered locus">Tmar_0042</name>
</gene>
<proteinExistence type="predicted"/>
<dbReference type="OrthoDB" id="7570189at2"/>
<evidence type="ECO:0000313" key="2">
    <source>
        <dbReference type="Proteomes" id="UP000008915"/>
    </source>
</evidence>
<dbReference type="InterPro" id="IPR038666">
    <property type="entry name" value="SSP1_head-tail_sf"/>
</dbReference>
<dbReference type="AlphaFoldDB" id="E6SKI0"/>
<keyword evidence="2" id="KW-1185">Reference proteome</keyword>
<organism evidence="1 2">
    <name type="scientific">Thermaerobacter marianensis (strain ATCC 700841 / DSM 12885 / JCM 10246 / 7p75a)</name>
    <dbReference type="NCBI Taxonomy" id="644966"/>
    <lineage>
        <taxon>Bacteria</taxon>
        <taxon>Bacillati</taxon>
        <taxon>Bacillota</taxon>
        <taxon>Clostridia</taxon>
        <taxon>Eubacteriales</taxon>
        <taxon>Clostridiales Family XVII. Incertae Sedis</taxon>
        <taxon>Thermaerobacter</taxon>
    </lineage>
</organism>
<dbReference type="KEGG" id="tmr:Tmar_0042"/>
<reference evidence="2" key="2">
    <citation type="journal article" date="2010" name="Stand. Genomic Sci.">
        <title>Complete genome sequence of Thermaerobacter marianensis type strain (7p75aT).</title>
        <authorList>
            <person name="Han C."/>
            <person name="Gu W."/>
            <person name="Zhang X."/>
            <person name="Lapidus A."/>
            <person name="Nolan M."/>
            <person name="Copeland A."/>
            <person name="Lucas S."/>
            <person name="Glavina Del Rio T."/>
            <person name="Tice H."/>
            <person name="Cheng J."/>
            <person name="Tapia R."/>
            <person name="Goodwin L."/>
            <person name="Pitluck S."/>
            <person name="Pagani I."/>
            <person name="Ivanova N."/>
            <person name="Mavromatis K."/>
            <person name="Mikhailova N."/>
            <person name="Pati A."/>
            <person name="Chen A."/>
            <person name="Palaniappan K."/>
            <person name="Land M."/>
            <person name="Hauser L."/>
            <person name="Chang Y."/>
            <person name="Jeffries C."/>
            <person name="Schneider S."/>
            <person name="Rohde M."/>
            <person name="Goker M."/>
            <person name="Pukall R."/>
            <person name="Woyke T."/>
            <person name="Bristow J."/>
            <person name="Eisen J."/>
            <person name="Markowitz V."/>
            <person name="Hugenholtz P."/>
            <person name="Kyrpides N."/>
            <person name="Klenk H."/>
            <person name="Detter J."/>
        </authorList>
    </citation>
    <scope>NUCLEOTIDE SEQUENCE [LARGE SCALE GENOMIC DNA]</scope>
    <source>
        <strain evidence="2">ATCC 700841 / DSM 12885 / JCM 10246 / 7p75a</strain>
    </source>
</reference>
<dbReference type="InterPro" id="IPR008767">
    <property type="entry name" value="Phage_SPP1_head-tail_adaptor"/>
</dbReference>
<dbReference type="Pfam" id="PF05521">
    <property type="entry name" value="Phage_HCP"/>
    <property type="match status" value="1"/>
</dbReference>
<dbReference type="eggNOG" id="COG5614">
    <property type="taxonomic scope" value="Bacteria"/>
</dbReference>
<evidence type="ECO:0000313" key="1">
    <source>
        <dbReference type="EMBL" id="ADU50167.1"/>
    </source>
</evidence>
<reference evidence="1 2" key="1">
    <citation type="journal article" date="2010" name="Stand. Genomic Sci.">
        <title>Complete genome sequence of Thermaerobacter marianensis type strain (7p75a).</title>
        <authorList>
            <person name="Han C."/>
            <person name="Gu W."/>
            <person name="Zhang X."/>
            <person name="Lapidus A."/>
            <person name="Nolan M."/>
            <person name="Copeland A."/>
            <person name="Lucas S."/>
            <person name="Del Rio T.G."/>
            <person name="Tice H."/>
            <person name="Cheng J.F."/>
            <person name="Tapia R."/>
            <person name="Goodwin L."/>
            <person name="Pitluck S."/>
            <person name="Pagani I."/>
            <person name="Ivanova N."/>
            <person name="Mavromatis K."/>
            <person name="Mikhailova N."/>
            <person name="Pati A."/>
            <person name="Chen A."/>
            <person name="Palaniappan K."/>
            <person name="Land M."/>
            <person name="Hauser L."/>
            <person name="Chang Y.J."/>
            <person name="Jeffries C.D."/>
            <person name="Schneider S."/>
            <person name="Rohde M."/>
            <person name="Goker M."/>
            <person name="Pukall R."/>
            <person name="Woyke T."/>
            <person name="Bristow J."/>
            <person name="Eisen J.A."/>
            <person name="Markowitz V."/>
            <person name="Hugenholtz P."/>
            <person name="Kyrpides N.C."/>
            <person name="Klenk H.P."/>
            <person name="Detter J.C."/>
        </authorList>
    </citation>
    <scope>NUCLEOTIDE SEQUENCE [LARGE SCALE GENOMIC DNA]</scope>
    <source>
        <strain evidence="2">ATCC 700841 / DSM 12885 / JCM 10246 / 7p75a</strain>
    </source>
</reference>
<dbReference type="RefSeq" id="WP_013494473.1">
    <property type="nucleotide sequence ID" value="NC_014831.1"/>
</dbReference>
<name>E6SKI0_THEM7</name>
<accession>E6SKI0</accession>
<dbReference type="EMBL" id="CP002344">
    <property type="protein sequence ID" value="ADU50167.1"/>
    <property type="molecule type" value="Genomic_DNA"/>
</dbReference>
<dbReference type="Gene3D" id="2.40.10.270">
    <property type="entry name" value="Bacteriophage SPP1 head-tail adaptor protein"/>
    <property type="match status" value="1"/>
</dbReference>
<protein>
    <submittedName>
        <fullName evidence="1">Phage head-tail adaptor</fullName>
    </submittedName>
</protein>
<sequence length="106" mass="11605">MLHLLNETVQIQRRTRTSDGQGGWKEGWQDVGTARVRIRPASAREREAGAVTEALLSHVVYALDGADIRRGDRLVRASGETLAVISVRQPSAGHHLEIDAEAVQRG</sequence>
<dbReference type="STRING" id="644966.Tmar_0042"/>